<dbReference type="Proteomes" id="UP000027265">
    <property type="component" value="Unassembled WGS sequence"/>
</dbReference>
<feature type="compositionally biased region" description="Basic and acidic residues" evidence="1">
    <location>
        <begin position="93"/>
        <end position="107"/>
    </location>
</feature>
<dbReference type="AlphaFoldDB" id="A0A067QAR1"/>
<evidence type="ECO:0000313" key="3">
    <source>
        <dbReference type="Proteomes" id="UP000027265"/>
    </source>
</evidence>
<evidence type="ECO:0000256" key="1">
    <source>
        <dbReference type="SAM" id="MobiDB-lite"/>
    </source>
</evidence>
<keyword evidence="3" id="KW-1185">Reference proteome</keyword>
<feature type="compositionally biased region" description="Basic and acidic residues" evidence="1">
    <location>
        <begin position="196"/>
        <end position="208"/>
    </location>
</feature>
<name>A0A067QAR1_9AGAM</name>
<dbReference type="HOGENOM" id="CLU_081638_0_0_1"/>
<dbReference type="InParanoid" id="A0A067QAR1"/>
<feature type="compositionally biased region" description="Basic residues" evidence="1">
    <location>
        <begin position="117"/>
        <end position="126"/>
    </location>
</feature>
<reference evidence="3" key="1">
    <citation type="journal article" date="2014" name="Proc. Natl. Acad. Sci. U.S.A.">
        <title>Extensive sampling of basidiomycete genomes demonstrates inadequacy of the white-rot/brown-rot paradigm for wood decay fungi.</title>
        <authorList>
            <person name="Riley R."/>
            <person name="Salamov A.A."/>
            <person name="Brown D.W."/>
            <person name="Nagy L.G."/>
            <person name="Floudas D."/>
            <person name="Held B.W."/>
            <person name="Levasseur A."/>
            <person name="Lombard V."/>
            <person name="Morin E."/>
            <person name="Otillar R."/>
            <person name="Lindquist E.A."/>
            <person name="Sun H."/>
            <person name="LaButti K.M."/>
            <person name="Schmutz J."/>
            <person name="Jabbour D."/>
            <person name="Luo H."/>
            <person name="Baker S.E."/>
            <person name="Pisabarro A.G."/>
            <person name="Walton J.D."/>
            <person name="Blanchette R.A."/>
            <person name="Henrissat B."/>
            <person name="Martin F."/>
            <person name="Cullen D."/>
            <person name="Hibbett D.S."/>
            <person name="Grigoriev I.V."/>
        </authorList>
    </citation>
    <scope>NUCLEOTIDE SEQUENCE [LARGE SCALE GENOMIC DNA]</scope>
    <source>
        <strain evidence="3">MUCL 33604</strain>
    </source>
</reference>
<feature type="compositionally biased region" description="Basic and acidic residues" evidence="1">
    <location>
        <begin position="175"/>
        <end position="184"/>
    </location>
</feature>
<sequence>MTKDWRCEAFDNFITWEFHALPHSEAELNKAMKTRKTLDLKEDLRDLDWNNYTTNFLIDFGADNNGDPAPFWADRRAPIILSQIKQEFELMKNEDKSEVAKEKKTYVEEDEEYSPVPKRKTQRKKHERDTDDEEVVIPPGVRKSMAKSLPSKVDKPSKTKVAKKSKAKSVTSTDEVNKLAEKSVAETSTAKSVPAKGKEDEVMKSSGG</sequence>
<organism evidence="2 3">
    <name type="scientific">Jaapia argillacea MUCL 33604</name>
    <dbReference type="NCBI Taxonomy" id="933084"/>
    <lineage>
        <taxon>Eukaryota</taxon>
        <taxon>Fungi</taxon>
        <taxon>Dikarya</taxon>
        <taxon>Basidiomycota</taxon>
        <taxon>Agaricomycotina</taxon>
        <taxon>Agaricomycetes</taxon>
        <taxon>Agaricomycetidae</taxon>
        <taxon>Jaapiales</taxon>
        <taxon>Jaapiaceae</taxon>
        <taxon>Jaapia</taxon>
    </lineage>
</organism>
<accession>A0A067QAR1</accession>
<dbReference type="EMBL" id="KL197709">
    <property type="protein sequence ID" value="KDQ64034.1"/>
    <property type="molecule type" value="Genomic_DNA"/>
</dbReference>
<protein>
    <submittedName>
        <fullName evidence="2">Uncharacterized protein</fullName>
    </submittedName>
</protein>
<proteinExistence type="predicted"/>
<gene>
    <name evidence="2" type="ORF">JAAARDRAFT_187419</name>
</gene>
<evidence type="ECO:0000313" key="2">
    <source>
        <dbReference type="EMBL" id="KDQ64034.1"/>
    </source>
</evidence>
<feature type="region of interest" description="Disordered" evidence="1">
    <location>
        <begin position="93"/>
        <end position="208"/>
    </location>
</feature>
<feature type="compositionally biased region" description="Basic residues" evidence="1">
    <location>
        <begin position="158"/>
        <end position="167"/>
    </location>
</feature>